<evidence type="ECO:0000313" key="2">
    <source>
        <dbReference type="Proteomes" id="UP000823388"/>
    </source>
</evidence>
<dbReference type="AlphaFoldDB" id="A0A8T0N218"/>
<organism evidence="1 2">
    <name type="scientific">Panicum virgatum</name>
    <name type="common">Blackwell switchgrass</name>
    <dbReference type="NCBI Taxonomy" id="38727"/>
    <lineage>
        <taxon>Eukaryota</taxon>
        <taxon>Viridiplantae</taxon>
        <taxon>Streptophyta</taxon>
        <taxon>Embryophyta</taxon>
        <taxon>Tracheophyta</taxon>
        <taxon>Spermatophyta</taxon>
        <taxon>Magnoliopsida</taxon>
        <taxon>Liliopsida</taxon>
        <taxon>Poales</taxon>
        <taxon>Poaceae</taxon>
        <taxon>PACMAD clade</taxon>
        <taxon>Panicoideae</taxon>
        <taxon>Panicodae</taxon>
        <taxon>Paniceae</taxon>
        <taxon>Panicinae</taxon>
        <taxon>Panicum</taxon>
        <taxon>Panicum sect. Hiantes</taxon>
    </lineage>
</organism>
<reference evidence="1 2" key="1">
    <citation type="submission" date="2020-05" db="EMBL/GenBank/DDBJ databases">
        <title>WGS assembly of Panicum virgatum.</title>
        <authorList>
            <person name="Lovell J.T."/>
            <person name="Jenkins J."/>
            <person name="Shu S."/>
            <person name="Juenger T.E."/>
            <person name="Schmutz J."/>
        </authorList>
    </citation>
    <scope>NUCLEOTIDE SEQUENCE [LARGE SCALE GENOMIC DNA]</scope>
    <source>
        <strain evidence="2">cv. AP13</strain>
    </source>
</reference>
<name>A0A8T0N218_PANVG</name>
<proteinExistence type="predicted"/>
<evidence type="ECO:0000313" key="1">
    <source>
        <dbReference type="EMBL" id="KAG2542049.1"/>
    </source>
</evidence>
<accession>A0A8T0N218</accession>
<dbReference type="InterPro" id="IPR015915">
    <property type="entry name" value="Kelch-typ_b-propeller"/>
</dbReference>
<gene>
    <name evidence="1" type="ORF">PVAP13_9NG672670</name>
</gene>
<dbReference type="EMBL" id="CM029054">
    <property type="protein sequence ID" value="KAG2542049.1"/>
    <property type="molecule type" value="Genomic_DNA"/>
</dbReference>
<dbReference type="OrthoDB" id="661607at2759"/>
<keyword evidence="2" id="KW-1185">Reference proteome</keyword>
<comment type="caution">
    <text evidence="1">The sequence shown here is derived from an EMBL/GenBank/DDBJ whole genome shotgun (WGS) entry which is preliminary data.</text>
</comment>
<dbReference type="SUPFAM" id="SSF117281">
    <property type="entry name" value="Kelch motif"/>
    <property type="match status" value="1"/>
</dbReference>
<sequence>MSPPAGDCPLSHCCRWRELCSPQIPRVFPGREYVSVPADADNSPAWSVLVGIMATSGGSRSLRLHRFRVARSGRVLCGGSLEMLGDDYCKAEIPKSHVRAATATRSPGGRSLSLCFFSREIDFSDPVSKIAPPIPLQMLVDVGGDNGRGITVSRLPGLPPEVGPLMPICPISAAGDIWAPYLTEVYGQSSLVMLCMDKAAGKWVKVGTLELKRPPLSGDMLDDFIPAFQGHVVVGETILLSLWPFHHFYTFNCNTRAWAKVVTTREECMYVPIREHGVYVEEDDAIYFLSGAVVYFYKLFKDTQNRCRMAPPTEVSLLCPFSSEGYGFLSYLGGRVMCSVWIGVRLPCHCGTKHVLITTFRVKGDKGVEVLHSTCRQLDMVPSKPVESYLEFSFLQEYEEFDHERVTPTAKLRENAMVSSTPPDDMEIPASSNVGKSSSMLACCREFLNGTPLSGTVMLQISAIRSNRTLYIICQAASRSTVYEINILDGRLACHDKTLTPHCILETPMPHFEDAIEGDILYLLDRPWHFLCDSRSIYAVPSVEDKIYSCRFNQGISSRFNLGIINHIDSTWPIGVAFRLVVRLGIKLVAISDTLRDVYHFFEGIWMHHETFGPPVLDTEVSLSGYVVLSPTTFMVSDAKTNRCFLYDLFFDSWSLVMPFVESELLPSDWPRMAFLSDRCVFAKGFIYTCSHGGLAAYELVQQADSYYLGERVDLKLSWCKYWERYQM</sequence>
<protein>
    <submittedName>
        <fullName evidence="1">Uncharacterized protein</fullName>
    </submittedName>
</protein>
<dbReference type="Proteomes" id="UP000823388">
    <property type="component" value="Chromosome 9N"/>
</dbReference>